<accession>A0AAP8U512</accession>
<dbReference type="AlphaFoldDB" id="A0AAP8U512"/>
<gene>
    <name evidence="1" type="ORF">C4A77_12780</name>
</gene>
<comment type="caution">
    <text evidence="1">The sequence shown here is derived from an EMBL/GenBank/DDBJ whole genome shotgun (WGS) entry which is preliminary data.</text>
</comment>
<protein>
    <submittedName>
        <fullName evidence="1">Uncharacterized protein</fullName>
    </submittedName>
</protein>
<evidence type="ECO:0000313" key="2">
    <source>
        <dbReference type="Proteomes" id="UP000239759"/>
    </source>
</evidence>
<proteinExistence type="predicted"/>
<reference evidence="1 2" key="1">
    <citation type="submission" date="2018-02" db="EMBL/GenBank/DDBJ databases">
        <title>Comparative analysis of genomes of three Brevibacillus laterosporus strains producers of potent antimicrobials isolated from silage.</title>
        <authorList>
            <person name="Kojic M."/>
            <person name="Miljkovic M."/>
            <person name="Studholme D."/>
            <person name="Filipic B."/>
        </authorList>
    </citation>
    <scope>NUCLEOTIDE SEQUENCE [LARGE SCALE GENOMIC DNA]</scope>
    <source>
        <strain evidence="1 2">BGSP11</strain>
    </source>
</reference>
<sequence>MKQVIGKILIRECGLKHFFVWICTATNSKVYRSLPGARIETLLGQSKCMYLESFLARERGLKLDPDNKIRGSSDIAPYTGAGLKHWCRN</sequence>
<evidence type="ECO:0000313" key="1">
    <source>
        <dbReference type="EMBL" id="PPB02109.1"/>
    </source>
</evidence>
<dbReference type="Proteomes" id="UP000239759">
    <property type="component" value="Unassembled WGS sequence"/>
</dbReference>
<organism evidence="1 2">
    <name type="scientific">Brevibacillus laterosporus</name>
    <name type="common">Bacillus laterosporus</name>
    <dbReference type="NCBI Taxonomy" id="1465"/>
    <lineage>
        <taxon>Bacteria</taxon>
        <taxon>Bacillati</taxon>
        <taxon>Bacillota</taxon>
        <taxon>Bacilli</taxon>
        <taxon>Bacillales</taxon>
        <taxon>Paenibacillaceae</taxon>
        <taxon>Brevibacillus</taxon>
    </lineage>
</organism>
<dbReference type="EMBL" id="PRKQ01000014">
    <property type="protein sequence ID" value="PPB02109.1"/>
    <property type="molecule type" value="Genomic_DNA"/>
</dbReference>
<name>A0AAP8U512_BRELA</name>